<organism evidence="2 3">
    <name type="scientific">Polarella glacialis</name>
    <name type="common">Dinoflagellate</name>
    <dbReference type="NCBI Taxonomy" id="89957"/>
    <lineage>
        <taxon>Eukaryota</taxon>
        <taxon>Sar</taxon>
        <taxon>Alveolata</taxon>
        <taxon>Dinophyceae</taxon>
        <taxon>Suessiales</taxon>
        <taxon>Suessiaceae</taxon>
        <taxon>Polarella</taxon>
    </lineage>
</organism>
<reference evidence="2" key="1">
    <citation type="submission" date="2021-02" db="EMBL/GenBank/DDBJ databases">
        <authorList>
            <person name="Dougan E. K."/>
            <person name="Rhodes N."/>
            <person name="Thang M."/>
            <person name="Chan C."/>
        </authorList>
    </citation>
    <scope>NUCLEOTIDE SEQUENCE</scope>
</reference>
<feature type="domain" description="SET" evidence="1">
    <location>
        <begin position="77"/>
        <end position="275"/>
    </location>
</feature>
<dbReference type="InterPro" id="IPR053209">
    <property type="entry name" value="Gramillin-biosynth_MTr"/>
</dbReference>
<dbReference type="CDD" id="cd20071">
    <property type="entry name" value="SET_SMYD"/>
    <property type="match status" value="1"/>
</dbReference>
<dbReference type="OrthoDB" id="432970at2759"/>
<dbReference type="Gene3D" id="1.10.220.160">
    <property type="match status" value="1"/>
</dbReference>
<dbReference type="Pfam" id="PF00856">
    <property type="entry name" value="SET"/>
    <property type="match status" value="1"/>
</dbReference>
<dbReference type="Proteomes" id="UP000654075">
    <property type="component" value="Unassembled WGS sequence"/>
</dbReference>
<evidence type="ECO:0000313" key="3">
    <source>
        <dbReference type="Proteomes" id="UP000654075"/>
    </source>
</evidence>
<proteinExistence type="predicted"/>
<dbReference type="AlphaFoldDB" id="A0A813GFL2"/>
<evidence type="ECO:0000259" key="1">
    <source>
        <dbReference type="PROSITE" id="PS50280"/>
    </source>
</evidence>
<dbReference type="PROSITE" id="PS50280">
    <property type="entry name" value="SET"/>
    <property type="match status" value="1"/>
</dbReference>
<accession>A0A813GFL2</accession>
<feature type="non-terminal residue" evidence="2">
    <location>
        <position position="498"/>
    </location>
</feature>
<protein>
    <recommendedName>
        <fullName evidence="1">SET domain-containing protein</fullName>
    </recommendedName>
</protein>
<dbReference type="InterPro" id="IPR046341">
    <property type="entry name" value="SET_dom_sf"/>
</dbReference>
<dbReference type="SUPFAM" id="SSF82199">
    <property type="entry name" value="SET domain"/>
    <property type="match status" value="1"/>
</dbReference>
<gene>
    <name evidence="2" type="ORF">PGLA1383_LOCUS41041</name>
</gene>
<evidence type="ECO:0000313" key="2">
    <source>
        <dbReference type="EMBL" id="CAE8623829.1"/>
    </source>
</evidence>
<dbReference type="EMBL" id="CAJNNV010028249">
    <property type="protein sequence ID" value="CAE8623829.1"/>
    <property type="molecule type" value="Genomic_DNA"/>
</dbReference>
<keyword evidence="3" id="KW-1185">Reference proteome</keyword>
<dbReference type="InterPro" id="IPR001214">
    <property type="entry name" value="SET_dom"/>
</dbReference>
<dbReference type="PANTHER" id="PTHR47643:SF2">
    <property type="entry name" value="TPR DOMAIN PROTEIN (AFU_ORTHOLOGUE AFUA_5G12710)"/>
    <property type="match status" value="1"/>
</dbReference>
<dbReference type="Gene3D" id="2.170.270.10">
    <property type="entry name" value="SET domain"/>
    <property type="match status" value="1"/>
</dbReference>
<sequence length="498" mass="54125">SVFVATSAGTQIGRNALTANFSFEASPGFVRAFRMAPLSDDPELFRRLVERLRGFCLQGRAAPRLPAVEWPGDWLHPRLRLRAFGPLPSEKSWGLVLDDEVPGSAVAAKGELLMALRAVAAGTSRRELLQELRFYVGDVAAATVVASDLTDTEARQVQRLFDGRPRGPVADSDRLLFLKTAVQSSPCTPDQATFDRSRLLRIINFNGHSCPRPKLLQDQEGLGRQLPEWQGLFPTLALINHACLANVTFIFIEDTVFVRAGKELEPGTELLTSYIKVFASLSERQAALDRYHMSCCCPRCQLEEAICREPSGGASVSEFLAEIELSRAAVESARAFSMGCSESEMLTRLFLRVAETEASAKKAAAVLQVGFLILAAMAFDAYATVATLAHTLECLCEAASARARMSEMCEEISPFGPDHVRWALGRLEALLRAEKAGEVGVDLGAAEAQTYARQVVQSAFGEGGDLWQLFARAAGVEVEHLAEPTHEAPRGAARLSTG</sequence>
<name>A0A813GFL2_POLGL</name>
<dbReference type="PANTHER" id="PTHR47643">
    <property type="entry name" value="TPR DOMAIN PROTEIN (AFU_ORTHOLOGUE AFUA_5G12710)"/>
    <property type="match status" value="1"/>
</dbReference>
<comment type="caution">
    <text evidence="2">The sequence shown here is derived from an EMBL/GenBank/DDBJ whole genome shotgun (WGS) entry which is preliminary data.</text>
</comment>